<keyword evidence="2" id="KW-0479">Metal-binding</keyword>
<dbReference type="Pfam" id="PF16622">
    <property type="entry name" value="zf-C2H2_11"/>
    <property type="match status" value="1"/>
</dbReference>
<name>A0A6J2K9T1_BOMMA</name>
<dbReference type="OrthoDB" id="6365676at2759"/>
<feature type="domain" description="C2H2-type" evidence="11">
    <location>
        <begin position="10"/>
        <end position="33"/>
    </location>
</feature>
<feature type="domain" description="C2H2-type" evidence="11">
    <location>
        <begin position="36"/>
        <end position="63"/>
    </location>
</feature>
<dbReference type="InterPro" id="IPR013087">
    <property type="entry name" value="Znf_C2H2_type"/>
</dbReference>
<dbReference type="GO" id="GO:0006357">
    <property type="term" value="P:regulation of transcription by RNA polymerase II"/>
    <property type="evidence" value="ECO:0007669"/>
    <property type="project" value="TreeGrafter"/>
</dbReference>
<evidence type="ECO:0000256" key="3">
    <source>
        <dbReference type="ARBA" id="ARBA00022737"/>
    </source>
</evidence>
<feature type="domain" description="C2H2-type" evidence="11">
    <location>
        <begin position="151"/>
        <end position="178"/>
    </location>
</feature>
<keyword evidence="5" id="KW-0862">Zinc</keyword>
<dbReference type="GO" id="GO:0003700">
    <property type="term" value="F:DNA-binding transcription factor activity"/>
    <property type="evidence" value="ECO:0007669"/>
    <property type="project" value="TreeGrafter"/>
</dbReference>
<accession>A0A6J2K9T1</accession>
<evidence type="ECO:0000256" key="1">
    <source>
        <dbReference type="ARBA" id="ARBA00004123"/>
    </source>
</evidence>
<dbReference type="Pfam" id="PF13912">
    <property type="entry name" value="zf-C2H2_6"/>
    <property type="match status" value="1"/>
</dbReference>
<keyword evidence="7" id="KW-0238">DNA-binding</keyword>
<dbReference type="FunFam" id="3.30.160.60:FF:000630">
    <property type="entry name" value="Zinc finger protein 180"/>
    <property type="match status" value="1"/>
</dbReference>
<dbReference type="GO" id="GO:0000978">
    <property type="term" value="F:RNA polymerase II cis-regulatory region sequence-specific DNA binding"/>
    <property type="evidence" value="ECO:0007669"/>
    <property type="project" value="TreeGrafter"/>
</dbReference>
<evidence type="ECO:0000256" key="2">
    <source>
        <dbReference type="ARBA" id="ARBA00022723"/>
    </source>
</evidence>
<dbReference type="Proteomes" id="UP000504629">
    <property type="component" value="Unplaced"/>
</dbReference>
<keyword evidence="3" id="KW-0677">Repeat</keyword>
<dbReference type="PROSITE" id="PS00028">
    <property type="entry name" value="ZINC_FINGER_C2H2_1"/>
    <property type="match status" value="6"/>
</dbReference>
<proteinExistence type="predicted"/>
<dbReference type="PANTHER" id="PTHR24390:SF79">
    <property type="entry name" value="ASPARAGINE-RICH ZINC FINGER PROTEIN AZF1"/>
    <property type="match status" value="1"/>
</dbReference>
<dbReference type="PROSITE" id="PS50157">
    <property type="entry name" value="ZINC_FINGER_C2H2_2"/>
    <property type="match status" value="7"/>
</dbReference>
<keyword evidence="12" id="KW-1185">Reference proteome</keyword>
<evidence type="ECO:0000256" key="8">
    <source>
        <dbReference type="ARBA" id="ARBA00023163"/>
    </source>
</evidence>
<feature type="domain" description="C2H2-type" evidence="11">
    <location>
        <begin position="91"/>
        <end position="118"/>
    </location>
</feature>
<dbReference type="SUPFAM" id="SSF57667">
    <property type="entry name" value="beta-beta-alpha zinc fingers"/>
    <property type="match status" value="4"/>
</dbReference>
<sequence>MTAEDSTNKLQCSLCNKQFKYESERKRHEQSHSLHFQCQICSKKFNFLSALRRHEKQHSRKGSVQCNKCGGKFRDEVLLKRHFNYAHKGTFICEECGASFSSKPALRTHLKIHRPESERRYKCSVNGCRKTFNFPHHLKHHELTHKNEKPHFCSICGKGFIQSHHLKAHLRTHEPDNWLYCDVTNCKKKFATDYARKRHQETHRSKLEIITTDTKSITEPLVEEESLQTTLCTNCGQIVFQIYYNEHVIMCKSNFDNNKPASQSFSSDKEAIDHSVSDVDVLEDVSSCKTILGGCLLESEGRECLCEQMSRRIGEGYDDPAPQSDANSWTKSLDREKNVSENFCDGCECSKADEVKDTKLKTCLQNTISTTMTDLENRTIKVVNGAIKVLDICDIVMPEVMDAKQTSKFEIPNSCREMLGECIVNGSGEGCLCAQMKFEQIAAEEIANITPQPKI</sequence>
<dbReference type="GO" id="GO:0008270">
    <property type="term" value="F:zinc ion binding"/>
    <property type="evidence" value="ECO:0007669"/>
    <property type="project" value="UniProtKB-KW"/>
</dbReference>
<dbReference type="GO" id="GO:0005634">
    <property type="term" value="C:nucleus"/>
    <property type="evidence" value="ECO:0007669"/>
    <property type="project" value="UniProtKB-SubCell"/>
</dbReference>
<evidence type="ECO:0000256" key="4">
    <source>
        <dbReference type="ARBA" id="ARBA00022771"/>
    </source>
</evidence>
<dbReference type="AlphaFoldDB" id="A0A6J2K9T1"/>
<dbReference type="SMART" id="SM00355">
    <property type="entry name" value="ZnF_C2H2"/>
    <property type="match status" value="7"/>
</dbReference>
<dbReference type="GeneID" id="114248609"/>
<dbReference type="InterPro" id="IPR041697">
    <property type="entry name" value="Znf-C2H2_11"/>
</dbReference>
<feature type="domain" description="C2H2-type" evidence="11">
    <location>
        <begin position="179"/>
        <end position="208"/>
    </location>
</feature>
<comment type="subcellular location">
    <subcellularLocation>
        <location evidence="1">Nucleus</location>
    </subcellularLocation>
</comment>
<reference evidence="13" key="1">
    <citation type="submission" date="2025-08" db="UniProtKB">
        <authorList>
            <consortium name="RefSeq"/>
        </authorList>
    </citation>
    <scope>IDENTIFICATION</scope>
    <source>
        <tissue evidence="13">Silk gland</tissue>
    </source>
</reference>
<keyword evidence="8" id="KW-0804">Transcription</keyword>
<evidence type="ECO:0000313" key="13">
    <source>
        <dbReference type="RefSeq" id="XP_028037697.1"/>
    </source>
</evidence>
<keyword evidence="6" id="KW-0805">Transcription regulation</keyword>
<gene>
    <name evidence="13" type="primary">LOC114248609</name>
</gene>
<dbReference type="Gene3D" id="3.30.160.60">
    <property type="entry name" value="Classic Zinc Finger"/>
    <property type="match status" value="3"/>
</dbReference>
<feature type="domain" description="C2H2-type" evidence="11">
    <location>
        <begin position="64"/>
        <end position="89"/>
    </location>
</feature>
<dbReference type="Pfam" id="PF00096">
    <property type="entry name" value="zf-C2H2"/>
    <property type="match status" value="2"/>
</dbReference>
<dbReference type="KEGG" id="bman:114248609"/>
<dbReference type="FunFam" id="3.30.160.60:FF:000100">
    <property type="entry name" value="Zinc finger 45-like"/>
    <property type="match status" value="1"/>
</dbReference>
<dbReference type="PANTHER" id="PTHR24390">
    <property type="entry name" value="ZINC FINGER PROTEIN"/>
    <property type="match status" value="1"/>
</dbReference>
<organism evidence="12 13">
    <name type="scientific">Bombyx mandarina</name>
    <name type="common">Wild silk moth</name>
    <name type="synonym">Wild silkworm</name>
    <dbReference type="NCBI Taxonomy" id="7092"/>
    <lineage>
        <taxon>Eukaryota</taxon>
        <taxon>Metazoa</taxon>
        <taxon>Ecdysozoa</taxon>
        <taxon>Arthropoda</taxon>
        <taxon>Hexapoda</taxon>
        <taxon>Insecta</taxon>
        <taxon>Pterygota</taxon>
        <taxon>Neoptera</taxon>
        <taxon>Endopterygota</taxon>
        <taxon>Lepidoptera</taxon>
        <taxon>Glossata</taxon>
        <taxon>Ditrysia</taxon>
        <taxon>Bombycoidea</taxon>
        <taxon>Bombycidae</taxon>
        <taxon>Bombycinae</taxon>
        <taxon>Bombyx</taxon>
    </lineage>
</organism>
<evidence type="ECO:0000256" key="6">
    <source>
        <dbReference type="ARBA" id="ARBA00023015"/>
    </source>
</evidence>
<feature type="domain" description="C2H2-type" evidence="11">
    <location>
        <begin position="121"/>
        <end position="150"/>
    </location>
</feature>
<evidence type="ECO:0000256" key="9">
    <source>
        <dbReference type="ARBA" id="ARBA00023242"/>
    </source>
</evidence>
<evidence type="ECO:0000256" key="10">
    <source>
        <dbReference type="PROSITE-ProRule" id="PRU00042"/>
    </source>
</evidence>
<dbReference type="Pfam" id="PF12874">
    <property type="entry name" value="zf-met"/>
    <property type="match status" value="1"/>
</dbReference>
<evidence type="ECO:0000313" key="12">
    <source>
        <dbReference type="Proteomes" id="UP000504629"/>
    </source>
</evidence>
<protein>
    <submittedName>
        <fullName evidence="13">Zinc finger protein 16-like isoform X1</fullName>
    </submittedName>
</protein>
<keyword evidence="4 10" id="KW-0863">Zinc-finger</keyword>
<keyword evidence="9" id="KW-0539">Nucleus</keyword>
<dbReference type="RefSeq" id="XP_028037697.1">
    <property type="nucleotide sequence ID" value="XM_028181896.1"/>
</dbReference>
<dbReference type="InterPro" id="IPR036236">
    <property type="entry name" value="Znf_C2H2_sf"/>
</dbReference>
<evidence type="ECO:0000259" key="11">
    <source>
        <dbReference type="PROSITE" id="PS50157"/>
    </source>
</evidence>
<evidence type="ECO:0000256" key="5">
    <source>
        <dbReference type="ARBA" id="ARBA00022833"/>
    </source>
</evidence>
<evidence type="ECO:0000256" key="7">
    <source>
        <dbReference type="ARBA" id="ARBA00023125"/>
    </source>
</evidence>